<dbReference type="EMBL" id="QKRB01000010">
    <property type="protein sequence ID" value="PZD97506.1"/>
    <property type="molecule type" value="Genomic_DNA"/>
</dbReference>
<evidence type="ECO:0000313" key="3">
    <source>
        <dbReference type="Proteomes" id="UP000249522"/>
    </source>
</evidence>
<keyword evidence="1" id="KW-0472">Membrane</keyword>
<keyword evidence="1" id="KW-0812">Transmembrane</keyword>
<dbReference type="RefSeq" id="WP_111144867.1">
    <property type="nucleotide sequence ID" value="NZ_QKRB01000010.1"/>
</dbReference>
<dbReference type="AlphaFoldDB" id="A0A2W1LEK0"/>
<feature type="transmembrane region" description="Helical" evidence="1">
    <location>
        <begin position="72"/>
        <end position="96"/>
    </location>
</feature>
<sequence>MKWLVAIVYHPIMLILIIVTLFTPFMLYDGIKQVIKYEVPSASFSFVVLSLLALWVYLAMKSEFLGRPYRKVTILLPLMQMAIYTSAALTAGGLVLNDWADHGAYSKSWAIGIAAALFIAIRLLMSLLYWKHPVNNHADHH</sequence>
<feature type="transmembrane region" description="Helical" evidence="1">
    <location>
        <begin position="39"/>
        <end position="60"/>
    </location>
</feature>
<keyword evidence="3" id="KW-1185">Reference proteome</keyword>
<reference evidence="2 3" key="1">
    <citation type="submission" date="2018-06" db="EMBL/GenBank/DDBJ databases">
        <title>Paenibacillus imtechensis sp. nov.</title>
        <authorList>
            <person name="Pinnaka A.K."/>
            <person name="Singh H."/>
            <person name="Kaur M."/>
        </authorList>
    </citation>
    <scope>NUCLEOTIDE SEQUENCE [LARGE SCALE GENOMIC DNA]</scope>
    <source>
        <strain evidence="2 3">SMB1</strain>
    </source>
</reference>
<keyword evidence="1" id="KW-1133">Transmembrane helix</keyword>
<proteinExistence type="predicted"/>
<comment type="caution">
    <text evidence="2">The sequence shown here is derived from an EMBL/GenBank/DDBJ whole genome shotgun (WGS) entry which is preliminary data.</text>
</comment>
<evidence type="ECO:0000256" key="1">
    <source>
        <dbReference type="SAM" id="Phobius"/>
    </source>
</evidence>
<dbReference type="OrthoDB" id="2609546at2"/>
<name>A0A2W1LEK0_9BACL</name>
<feature type="transmembrane region" description="Helical" evidence="1">
    <location>
        <begin position="108"/>
        <end position="130"/>
    </location>
</feature>
<dbReference type="Proteomes" id="UP000249522">
    <property type="component" value="Unassembled WGS sequence"/>
</dbReference>
<feature type="transmembrane region" description="Helical" evidence="1">
    <location>
        <begin position="7"/>
        <end position="27"/>
    </location>
</feature>
<accession>A0A2W1LEK0</accession>
<organism evidence="2 3">
    <name type="scientific">Paenibacillus sambharensis</name>
    <dbReference type="NCBI Taxonomy" id="1803190"/>
    <lineage>
        <taxon>Bacteria</taxon>
        <taxon>Bacillati</taxon>
        <taxon>Bacillota</taxon>
        <taxon>Bacilli</taxon>
        <taxon>Bacillales</taxon>
        <taxon>Paenibacillaceae</taxon>
        <taxon>Paenibacillus</taxon>
    </lineage>
</organism>
<gene>
    <name evidence="2" type="ORF">DNH61_01115</name>
</gene>
<protein>
    <submittedName>
        <fullName evidence="2">Uncharacterized protein</fullName>
    </submittedName>
</protein>
<evidence type="ECO:0000313" key="2">
    <source>
        <dbReference type="EMBL" id="PZD97506.1"/>
    </source>
</evidence>